<evidence type="ECO:0000313" key="5">
    <source>
        <dbReference type="EMBL" id="CCC95363.1"/>
    </source>
</evidence>
<evidence type="ECO:0000259" key="4">
    <source>
        <dbReference type="Pfam" id="PF13193"/>
    </source>
</evidence>
<feature type="compositionally biased region" description="Basic and acidic residues" evidence="2">
    <location>
        <begin position="526"/>
        <end position="535"/>
    </location>
</feature>
<dbReference type="Gene3D" id="3.40.50.12780">
    <property type="entry name" value="N-terminal domain of ligase-like"/>
    <property type="match status" value="1"/>
</dbReference>
<dbReference type="PANTHER" id="PTHR43201:SF8">
    <property type="entry name" value="ACYL-COA SYNTHETASE FAMILY MEMBER 3"/>
    <property type="match status" value="1"/>
</dbReference>
<reference evidence="5" key="1">
    <citation type="journal article" date="2012" name="Proc. Natl. Acad. Sci. U.S.A.">
        <title>Antigenic diversity is generated by distinct evolutionary mechanisms in African trypanosome species.</title>
        <authorList>
            <person name="Jackson A.P."/>
            <person name="Berry A."/>
            <person name="Aslett M."/>
            <person name="Allison H.C."/>
            <person name="Burton P."/>
            <person name="Vavrova-Anderson J."/>
            <person name="Brown R."/>
            <person name="Browne H."/>
            <person name="Corton N."/>
            <person name="Hauser H."/>
            <person name="Gamble J."/>
            <person name="Gilderthorp R."/>
            <person name="Marcello L."/>
            <person name="McQuillan J."/>
            <person name="Otto T.D."/>
            <person name="Quail M.A."/>
            <person name="Sanders M.J."/>
            <person name="van Tonder A."/>
            <person name="Ginger M.L."/>
            <person name="Field M.C."/>
            <person name="Barry J.D."/>
            <person name="Hertz-Fowler C."/>
            <person name="Berriman M."/>
        </authorList>
    </citation>
    <scope>NUCLEOTIDE SEQUENCE</scope>
    <source>
        <strain evidence="5">IL3000</strain>
    </source>
</reference>
<dbReference type="SUPFAM" id="SSF56801">
    <property type="entry name" value="Acetyl-CoA synthetase-like"/>
    <property type="match status" value="1"/>
</dbReference>
<dbReference type="EMBL" id="HE575324">
    <property type="protein sequence ID" value="CCC95363.1"/>
    <property type="molecule type" value="Genomic_DNA"/>
</dbReference>
<dbReference type="Pfam" id="PF00501">
    <property type="entry name" value="AMP-binding"/>
    <property type="match status" value="1"/>
</dbReference>
<accession>G0V142</accession>
<feature type="domain" description="AMP-binding enzyme C-terminal" evidence="4">
    <location>
        <begin position="626"/>
        <end position="717"/>
    </location>
</feature>
<dbReference type="Gene3D" id="3.30.300.30">
    <property type="match status" value="1"/>
</dbReference>
<organism evidence="5">
    <name type="scientific">Trypanosoma congolense (strain IL3000)</name>
    <dbReference type="NCBI Taxonomy" id="1068625"/>
    <lineage>
        <taxon>Eukaryota</taxon>
        <taxon>Discoba</taxon>
        <taxon>Euglenozoa</taxon>
        <taxon>Kinetoplastea</taxon>
        <taxon>Metakinetoplastina</taxon>
        <taxon>Trypanosomatida</taxon>
        <taxon>Trypanosomatidae</taxon>
        <taxon>Trypanosoma</taxon>
        <taxon>Nannomonas</taxon>
    </lineage>
</organism>
<dbReference type="PANTHER" id="PTHR43201">
    <property type="entry name" value="ACYL-COA SYNTHETASE"/>
    <property type="match status" value="1"/>
</dbReference>
<evidence type="ECO:0000256" key="1">
    <source>
        <dbReference type="ARBA" id="ARBA00006432"/>
    </source>
</evidence>
<dbReference type="VEuPathDB" id="TriTrypDB:TcIL3000.11.8130"/>
<feature type="domain" description="AMP-dependent synthetase/ligase" evidence="3">
    <location>
        <begin position="98"/>
        <end position="564"/>
    </location>
</feature>
<dbReference type="GO" id="GO:0006631">
    <property type="term" value="P:fatty acid metabolic process"/>
    <property type="evidence" value="ECO:0007669"/>
    <property type="project" value="TreeGrafter"/>
</dbReference>
<evidence type="ECO:0000259" key="3">
    <source>
        <dbReference type="Pfam" id="PF00501"/>
    </source>
</evidence>
<dbReference type="AlphaFoldDB" id="G0V142"/>
<proteinExistence type="inferred from homology"/>
<name>G0V142_TRYCI</name>
<dbReference type="FunFam" id="3.30.300.30:FF:000082">
    <property type="entry name" value="Putative long-chain-fatty-acid-CoA ligase"/>
    <property type="match status" value="1"/>
</dbReference>
<comment type="similarity">
    <text evidence="1">Belongs to the ATP-dependent AMP-binding enzyme family.</text>
</comment>
<dbReference type="InterPro" id="IPR025110">
    <property type="entry name" value="AMP-bd_C"/>
</dbReference>
<dbReference type="InterPro" id="IPR045851">
    <property type="entry name" value="AMP-bd_C_sf"/>
</dbReference>
<dbReference type="InterPro" id="IPR000873">
    <property type="entry name" value="AMP-dep_synth/lig_dom"/>
</dbReference>
<sequence>MFRFTRQRLEKASFAALFSYSSVLQNVFSAPAGKEALVVEIPGFEPKRYSYGRLRKDVLAVSGVIARRQELIEKECGTTSYNWLQQPRPDDVRSVFSNEAGSGLLSCDVLKDDGSHNMAIMASADYTFVVSLLAVWSLNQMGVPMSVSHKYDEELSYVIGHSRSRAVLGDTRLLEEKLPQCYREVLVRGLDSQRWPTPGAMTQPAYDVATVFDVRWILDCIKGQREMSDDSSAFLKPEHLPAAGVRDTMRNAQDVMDRLDAEKSADAERRQARRQSLMYEQFKESSAVTGISGDGDDDGMYYDTEDLRLLNPVHRRWVEDPRSRPGRNDDCLMLYTSGTTAKPKGVVHTHATVRNMISVLQNVWQWSSDDTILHMLPLHHIHGLVNILLCSLASGARCVLTKFDDPIRIAHRLERGDITLVMGVPTLYTKWTAAINQKMSPIEKKGFKNAMMQAVRLVVSGSSALPTPILQAFHEISGHVILERYGMTEIGMALGQPLHPVSSRVPGTVGAPLPAVRTFVHNKEGATVDEKKTDEAQGENAGPREHEKIGRLAISSQSLFDRYWANPTATKKDLVVNESGQRFFDTGDTVGVKKLHDGPNGECFTILGRTSVDIIKSSGFKLSALEIEAALLGCRNIFYEIAVVGCHHDVKGEEVVAIAALHPSALRKWNLPEEFTHYESESLTKELSTVVHEFLAHYKCPSRYIIVPEIPRNTTGKVNKSALKRMFKLV</sequence>
<evidence type="ECO:0000256" key="2">
    <source>
        <dbReference type="SAM" id="MobiDB-lite"/>
    </source>
</evidence>
<gene>
    <name evidence="5" type="ORF">TCIL3000_11_8130</name>
</gene>
<dbReference type="Pfam" id="PF13193">
    <property type="entry name" value="AMP-binding_C"/>
    <property type="match status" value="1"/>
</dbReference>
<protein>
    <submittedName>
        <fullName evidence="5">Uncharacterized protein TCIL3000_11_8130</fullName>
    </submittedName>
</protein>
<dbReference type="InterPro" id="IPR042099">
    <property type="entry name" value="ANL_N_sf"/>
</dbReference>
<dbReference type="GO" id="GO:0031956">
    <property type="term" value="F:medium-chain fatty acid-CoA ligase activity"/>
    <property type="evidence" value="ECO:0007669"/>
    <property type="project" value="TreeGrafter"/>
</dbReference>
<feature type="region of interest" description="Disordered" evidence="2">
    <location>
        <begin position="526"/>
        <end position="546"/>
    </location>
</feature>